<dbReference type="SUPFAM" id="SSF46955">
    <property type="entry name" value="Putative DNA-binding domain"/>
    <property type="match status" value="1"/>
</dbReference>
<name>A0A4R2QJ76_9PSEU</name>
<proteinExistence type="predicted"/>
<dbReference type="EMBL" id="SLXQ01000009">
    <property type="protein sequence ID" value="TCP49422.1"/>
    <property type="molecule type" value="Genomic_DNA"/>
</dbReference>
<organism evidence="4 5">
    <name type="scientific">Tamaricihabitans halophyticus</name>
    <dbReference type="NCBI Taxonomy" id="1262583"/>
    <lineage>
        <taxon>Bacteria</taxon>
        <taxon>Bacillati</taxon>
        <taxon>Actinomycetota</taxon>
        <taxon>Actinomycetes</taxon>
        <taxon>Pseudonocardiales</taxon>
        <taxon>Pseudonocardiaceae</taxon>
        <taxon>Tamaricihabitans</taxon>
    </lineage>
</organism>
<evidence type="ECO:0000259" key="3">
    <source>
        <dbReference type="PROSITE" id="PS50937"/>
    </source>
</evidence>
<feature type="region of interest" description="Disordered" evidence="2">
    <location>
        <begin position="1"/>
        <end position="24"/>
    </location>
</feature>
<sequence length="327" mass="34349">MWRVARGSERGIPGTASENGEPPTLPVAAVARRLGVAPATLRTWDRRYGLGPREHASGRHRRYGPADIARLEVMRKALLRGASSADAARYALASELPAAEPVASGLGTSDLGPGELDAGSPRGASARPGFARAVKGLCRATRALDSLALREQLDLAIAEHGVLDAWERVIEPVFDAFGDDTDASAGAYLLAECVLAALLRPMPAVSASPTAPPVLLCSVAAEQGGLPMYLADAALRGVGLSTRLLGAVRPISALLAAAERLAPPVIAVWARHSRSAEPEYFQRLGRLCAAPRLVAYGPGWQLVPLPAAVHRAASPREVLDRVHARIP</sequence>
<dbReference type="RefSeq" id="WP_243659087.1">
    <property type="nucleotide sequence ID" value="NZ_SLXQ01000009.1"/>
</dbReference>
<reference evidence="4 5" key="1">
    <citation type="submission" date="2019-03" db="EMBL/GenBank/DDBJ databases">
        <title>Genomic Encyclopedia of Type Strains, Phase IV (KMG-IV): sequencing the most valuable type-strain genomes for metagenomic binning, comparative biology and taxonomic classification.</title>
        <authorList>
            <person name="Goeker M."/>
        </authorList>
    </citation>
    <scope>NUCLEOTIDE SEQUENCE [LARGE SCALE GENOMIC DNA]</scope>
    <source>
        <strain evidence="4 5">DSM 45765</strain>
    </source>
</reference>
<feature type="region of interest" description="Disordered" evidence="2">
    <location>
        <begin position="103"/>
        <end position="124"/>
    </location>
</feature>
<accession>A0A4R2QJ76</accession>
<comment type="caution">
    <text evidence="4">The sequence shown here is derived from an EMBL/GenBank/DDBJ whole genome shotgun (WGS) entry which is preliminary data.</text>
</comment>
<gene>
    <name evidence="4" type="ORF">EV191_109244</name>
</gene>
<dbReference type="Proteomes" id="UP000294911">
    <property type="component" value="Unassembled WGS sequence"/>
</dbReference>
<keyword evidence="1" id="KW-0238">DNA-binding</keyword>
<dbReference type="PANTHER" id="PTHR30204:SF97">
    <property type="entry name" value="MERR FAMILY REGULATORY PROTEIN"/>
    <property type="match status" value="1"/>
</dbReference>
<dbReference type="Pfam" id="PF13411">
    <property type="entry name" value="MerR_1"/>
    <property type="match status" value="1"/>
</dbReference>
<dbReference type="InterPro" id="IPR009061">
    <property type="entry name" value="DNA-bd_dom_put_sf"/>
</dbReference>
<dbReference type="InterPro" id="IPR047057">
    <property type="entry name" value="MerR_fam"/>
</dbReference>
<dbReference type="PROSITE" id="PS50937">
    <property type="entry name" value="HTH_MERR_2"/>
    <property type="match status" value="1"/>
</dbReference>
<keyword evidence="5" id="KW-1185">Reference proteome</keyword>
<dbReference type="Gene3D" id="1.10.1660.10">
    <property type="match status" value="1"/>
</dbReference>
<dbReference type="GO" id="GO:0003677">
    <property type="term" value="F:DNA binding"/>
    <property type="evidence" value="ECO:0007669"/>
    <property type="project" value="UniProtKB-KW"/>
</dbReference>
<dbReference type="Gene3D" id="3.40.50.280">
    <property type="entry name" value="Cobalamin-binding domain"/>
    <property type="match status" value="1"/>
</dbReference>
<feature type="domain" description="HTH merR-type" evidence="3">
    <location>
        <begin position="24"/>
        <end position="93"/>
    </location>
</feature>
<dbReference type="SMART" id="SM00422">
    <property type="entry name" value="HTH_MERR"/>
    <property type="match status" value="1"/>
</dbReference>
<evidence type="ECO:0000256" key="1">
    <source>
        <dbReference type="ARBA" id="ARBA00023125"/>
    </source>
</evidence>
<dbReference type="InterPro" id="IPR000551">
    <property type="entry name" value="MerR-type_HTH_dom"/>
</dbReference>
<evidence type="ECO:0000313" key="4">
    <source>
        <dbReference type="EMBL" id="TCP49422.1"/>
    </source>
</evidence>
<protein>
    <submittedName>
        <fullName evidence="4">MerR-like DNA binding protein</fullName>
    </submittedName>
</protein>
<dbReference type="AlphaFoldDB" id="A0A4R2QJ76"/>
<evidence type="ECO:0000256" key="2">
    <source>
        <dbReference type="SAM" id="MobiDB-lite"/>
    </source>
</evidence>
<evidence type="ECO:0000313" key="5">
    <source>
        <dbReference type="Proteomes" id="UP000294911"/>
    </source>
</evidence>
<dbReference type="PANTHER" id="PTHR30204">
    <property type="entry name" value="REDOX-CYCLING DRUG-SENSING TRANSCRIPTIONAL ACTIVATOR SOXR"/>
    <property type="match status" value="1"/>
</dbReference>
<dbReference type="GO" id="GO:0003700">
    <property type="term" value="F:DNA-binding transcription factor activity"/>
    <property type="evidence" value="ECO:0007669"/>
    <property type="project" value="InterPro"/>
</dbReference>